<comment type="similarity">
    <text evidence="4 5">Belongs to the Ycf48 family.</text>
</comment>
<feature type="domain" description="Photosynthesis system II assembly factor Ycf48/Hcf136-like" evidence="6">
    <location>
        <begin position="28"/>
        <end position="328"/>
    </location>
</feature>
<proteinExistence type="inferred from homology"/>
<dbReference type="InterPro" id="IPR015943">
    <property type="entry name" value="WD40/YVTN_repeat-like_dom_sf"/>
</dbReference>
<dbReference type="InterPro" id="IPR028203">
    <property type="entry name" value="PSII_CF48-like_dom"/>
</dbReference>
<evidence type="ECO:0000256" key="4">
    <source>
        <dbReference type="HAMAP-Rule" id="MF_01348"/>
    </source>
</evidence>
<protein>
    <recommendedName>
        <fullName evidence="4 5">Photosystem II assembly protein Ycf48</fullName>
    </recommendedName>
</protein>
<dbReference type="Pfam" id="PF14870">
    <property type="entry name" value="PSII_BNR"/>
    <property type="match status" value="1"/>
</dbReference>
<evidence type="ECO:0000256" key="2">
    <source>
        <dbReference type="ARBA" id="ARBA00022729"/>
    </source>
</evidence>
<accession>A0AAV3XIV7</accession>
<keyword evidence="4" id="KW-0793">Thylakoid</keyword>
<sequence length="335" mass="36754">MHSILRALQKVGVLLAVVLLCIGCSKVPSTSFNPWQTISLPTESNLQDIAFTGDSMQHGWVVGSGATLFETTDGGKTWQEKNLELGDQNYRFTSVSFSGQEGWIAGKPGLLLHTADEGKSWSRIPLSSKLPGDPNTILALGADSAEMTTDVGAIYKTLDGGKNWKALVQEAVGVVRNISRSPDGKYVAVSAKGNFYSTWEPGQQAWVPHNRNSSRRVQNMGFTKDGRLWMLARGGQIQFSSLEDPQKWEEPEYPELSTSWGLLDLAYRTPDEVWLAGGSGNLLYSADGGKTWQKDRAIENVPSNLYKIVFVQPERGFIIGQKGTLLRYEPPSEAA</sequence>
<reference evidence="7" key="1">
    <citation type="submission" date="2019-10" db="EMBL/GenBank/DDBJ databases">
        <title>Draft genome sequece of Microseira wollei NIES-4236.</title>
        <authorList>
            <person name="Yamaguchi H."/>
            <person name="Suzuki S."/>
            <person name="Kawachi M."/>
        </authorList>
    </citation>
    <scope>NUCLEOTIDE SEQUENCE</scope>
    <source>
        <strain evidence="7">NIES-4236</strain>
    </source>
</reference>
<evidence type="ECO:0000313" key="8">
    <source>
        <dbReference type="Proteomes" id="UP001050975"/>
    </source>
</evidence>
<evidence type="ECO:0000256" key="3">
    <source>
        <dbReference type="ARBA" id="ARBA00023276"/>
    </source>
</evidence>
<dbReference type="HAMAP" id="MF_01348">
    <property type="entry name" value="Ycf48"/>
    <property type="match status" value="1"/>
</dbReference>
<comment type="caution">
    <text evidence="7">The sequence shown here is derived from an EMBL/GenBank/DDBJ whole genome shotgun (WGS) entry which is preliminary data.</text>
</comment>
<dbReference type="Gene3D" id="2.130.10.10">
    <property type="entry name" value="YVTN repeat-like/Quinoprotein amine dehydrogenase"/>
    <property type="match status" value="2"/>
</dbReference>
<gene>
    <name evidence="4" type="primary">ycf48</name>
    <name evidence="7" type="ORF">MiSe_72110</name>
</gene>
<dbReference type="GO" id="GO:0009523">
    <property type="term" value="C:photosystem II"/>
    <property type="evidence" value="ECO:0007669"/>
    <property type="project" value="UniProtKB-KW"/>
</dbReference>
<comment type="function">
    <text evidence="4">A factor required for optimal assembly of photosystem II (PSII), acting in the early stages of PSII assembly. Also plays a role in replacement of photodamaged D1 (psbA). Assists YidC in synthesis of chlorophyll-binding proteins.</text>
</comment>
<dbReference type="PIRSF" id="PIRSF017875">
    <property type="entry name" value="PSII_HCF136"/>
    <property type="match status" value="1"/>
</dbReference>
<organism evidence="7 8">
    <name type="scientific">Microseira wollei NIES-4236</name>
    <dbReference type="NCBI Taxonomy" id="2530354"/>
    <lineage>
        <taxon>Bacteria</taxon>
        <taxon>Bacillati</taxon>
        <taxon>Cyanobacteriota</taxon>
        <taxon>Cyanophyceae</taxon>
        <taxon>Oscillatoriophycideae</taxon>
        <taxon>Aerosakkonematales</taxon>
        <taxon>Aerosakkonemataceae</taxon>
        <taxon>Microseira</taxon>
    </lineage>
</organism>
<dbReference type="InterPro" id="IPR016705">
    <property type="entry name" value="Ycf48/Hcf136"/>
</dbReference>
<evidence type="ECO:0000313" key="7">
    <source>
        <dbReference type="EMBL" id="GET42394.1"/>
    </source>
</evidence>
<comment type="domain">
    <text evidence="4">A 7-bladed beta-propeller torus, about 55 by 55 Angstroms, with a depth of about 25 Angstroms and a central pore.</text>
</comment>
<dbReference type="PANTHER" id="PTHR47199:SF2">
    <property type="entry name" value="PHOTOSYSTEM II STABILITY_ASSEMBLY FACTOR HCF136, CHLOROPLASTIC"/>
    <property type="match status" value="1"/>
</dbReference>
<keyword evidence="3 4" id="KW-0604">Photosystem II</keyword>
<dbReference type="SUPFAM" id="SSF110296">
    <property type="entry name" value="Oligoxyloglucan reducing end-specific cellobiohydrolase"/>
    <property type="match status" value="1"/>
</dbReference>
<dbReference type="NCBIfam" id="NF010237">
    <property type="entry name" value="PRK13684.1"/>
    <property type="match status" value="1"/>
</dbReference>
<dbReference type="PANTHER" id="PTHR47199">
    <property type="entry name" value="PHOTOSYSTEM II STABILITY/ASSEMBLY FACTOR HCF136, CHLOROPLASTIC"/>
    <property type="match status" value="1"/>
</dbReference>
<evidence type="ECO:0000256" key="1">
    <source>
        <dbReference type="ARBA" id="ARBA00022531"/>
    </source>
</evidence>
<dbReference type="GO" id="GO:0015979">
    <property type="term" value="P:photosynthesis"/>
    <property type="evidence" value="ECO:0007669"/>
    <property type="project" value="UniProtKB-KW"/>
</dbReference>
<dbReference type="GO" id="GO:0031979">
    <property type="term" value="C:plasma membrane-derived thylakoid lumen"/>
    <property type="evidence" value="ECO:0007669"/>
    <property type="project" value="UniProtKB-SubCell"/>
</dbReference>
<dbReference type="RefSeq" id="WP_226589851.1">
    <property type="nucleotide sequence ID" value="NZ_BLAY01000162.1"/>
</dbReference>
<dbReference type="Proteomes" id="UP001050975">
    <property type="component" value="Unassembled WGS sequence"/>
</dbReference>
<name>A0AAV3XIV7_9CYAN</name>
<dbReference type="CDD" id="cd15482">
    <property type="entry name" value="Sialidase_non-viral"/>
    <property type="match status" value="1"/>
</dbReference>
<evidence type="ECO:0000256" key="5">
    <source>
        <dbReference type="PIRNR" id="PIRNR017875"/>
    </source>
</evidence>
<comment type="subcellular location">
    <subcellularLocation>
        <location evidence="4">Cellular thylakoid lumen</location>
    </subcellularLocation>
    <text evidence="4">Associated with a PSII precusor complex on the lumenal side of the thylakoid membrane.</text>
</comment>
<dbReference type="EMBL" id="BLAY01000162">
    <property type="protein sequence ID" value="GET42394.1"/>
    <property type="molecule type" value="Genomic_DNA"/>
</dbReference>
<dbReference type="AlphaFoldDB" id="A0AAV3XIV7"/>
<keyword evidence="1 4" id="KW-0602">Photosynthesis</keyword>
<keyword evidence="2 4" id="KW-0732">Signal</keyword>
<evidence type="ECO:0000259" key="6">
    <source>
        <dbReference type="Pfam" id="PF14870"/>
    </source>
</evidence>
<keyword evidence="8" id="KW-1185">Reference proteome</keyword>